<dbReference type="PANTHER" id="PTHR28190">
    <property type="entry name" value="NUCLEAR MIGRATION PROTEIN NUM1"/>
    <property type="match status" value="1"/>
</dbReference>
<feature type="compositionally biased region" description="Polar residues" evidence="2">
    <location>
        <begin position="686"/>
        <end position="697"/>
    </location>
</feature>
<dbReference type="GO" id="GO:0005739">
    <property type="term" value="C:mitochondrion"/>
    <property type="evidence" value="ECO:0007669"/>
    <property type="project" value="TreeGrafter"/>
</dbReference>
<organism evidence="3 4">
    <name type="scientific">Modicella reniformis</name>
    <dbReference type="NCBI Taxonomy" id="1440133"/>
    <lineage>
        <taxon>Eukaryota</taxon>
        <taxon>Fungi</taxon>
        <taxon>Fungi incertae sedis</taxon>
        <taxon>Mucoromycota</taxon>
        <taxon>Mortierellomycotina</taxon>
        <taxon>Mortierellomycetes</taxon>
        <taxon>Mortierellales</taxon>
        <taxon>Mortierellaceae</taxon>
        <taxon>Modicella</taxon>
    </lineage>
</organism>
<feature type="region of interest" description="Disordered" evidence="2">
    <location>
        <begin position="552"/>
        <end position="718"/>
    </location>
</feature>
<feature type="region of interest" description="Disordered" evidence="2">
    <location>
        <begin position="127"/>
        <end position="149"/>
    </location>
</feature>
<feature type="compositionally biased region" description="Polar residues" evidence="2">
    <location>
        <begin position="668"/>
        <end position="679"/>
    </location>
</feature>
<feature type="non-terminal residue" evidence="3">
    <location>
        <position position="1"/>
    </location>
</feature>
<feature type="coiled-coil region" evidence="1">
    <location>
        <begin position="340"/>
        <end position="367"/>
    </location>
</feature>
<evidence type="ECO:0000256" key="1">
    <source>
        <dbReference type="SAM" id="Coils"/>
    </source>
</evidence>
<proteinExistence type="predicted"/>
<dbReference type="OrthoDB" id="2149224at2759"/>
<sequence>MAESSIESQITLQPPTSQSLANLQTLAQARAELEARLVNINNDLQITQNIGLLLVKRQHDLRSVFEQLPQEGELLDGSTSTEPETGAQPLPEVFREQLVALDREFQESQNGVIGLKKLIDAQLPTTETNASSTPLPGSALGPSALPSSALPTQTVLKPRRHKAAMPSGSSINDASLPLQIQEELLTQVRYWTSQAEMKEKMNQEFDQKFQEQERIIEVLQKQRRLRDEADEKQKEDQWNTELQNQELRNQNNDLQAQLSKMTHEHAKVQSAYIAATELTEQLKDKEEKTAKQMEVAKSKHDQELATSRKHVSGLQRDKTELLTKVDDLATAMTSLQQKLSRKTVQEAIAHQQELEELEKEKEESANAPPVLIQSSAKALTVDDTTATTAAPIVAPATPEAKATSLARETSFAHQQSIINDLQIKLNKEVTEKKELITQKEELLGEKEELMNEKEELVKMLADREETIETLRFEGMGAFEPEPISKSAATLGGLGSNLGLQTGGLFAELNQATSASNSKPTVEYKDQEVMTEPIESWIHSVPEVSDLLKNTATKTDASTETVSEKPAEQNGTITGKPGMETKRIDVLDSISSSSEDDQGPSDEAHLDKPKRRSKPAVPIDEERRHTCDLSQAIAPTQDDAEDREFRVSFGSAFGGDPSATDTGRIRSIHMNNDNGDNNTEAAEKHATSTSAKQPSDGGTSPVLVKVEKNQDVSSQRPTD</sequence>
<dbReference type="GO" id="GO:0015631">
    <property type="term" value="F:tubulin binding"/>
    <property type="evidence" value="ECO:0007669"/>
    <property type="project" value="TreeGrafter"/>
</dbReference>
<dbReference type="GO" id="GO:0005938">
    <property type="term" value="C:cell cortex"/>
    <property type="evidence" value="ECO:0007669"/>
    <property type="project" value="TreeGrafter"/>
</dbReference>
<evidence type="ECO:0000313" key="3">
    <source>
        <dbReference type="EMBL" id="KAF9927603.1"/>
    </source>
</evidence>
<comment type="caution">
    <text evidence="3">The sequence shown here is derived from an EMBL/GenBank/DDBJ whole genome shotgun (WGS) entry which is preliminary data.</text>
</comment>
<evidence type="ECO:0000256" key="2">
    <source>
        <dbReference type="SAM" id="MobiDB-lite"/>
    </source>
</evidence>
<dbReference type="PANTHER" id="PTHR28190:SF2">
    <property type="entry name" value="MIGRATION PROTEIN, PUTATIVE (AFU_ORTHOLOGUE AFUA_2G07730)-RELATED"/>
    <property type="match status" value="1"/>
</dbReference>
<feature type="coiled-coil region" evidence="1">
    <location>
        <begin position="23"/>
        <end position="50"/>
    </location>
</feature>
<feature type="coiled-coil region" evidence="1">
    <location>
        <begin position="202"/>
        <end position="303"/>
    </location>
</feature>
<feature type="coiled-coil region" evidence="1">
    <location>
        <begin position="418"/>
        <end position="466"/>
    </location>
</feature>
<gene>
    <name evidence="3" type="ORF">BGZ65_006707</name>
</gene>
<reference evidence="3" key="1">
    <citation type="journal article" date="2020" name="Fungal Divers.">
        <title>Resolving the Mortierellaceae phylogeny through synthesis of multi-gene phylogenetics and phylogenomics.</title>
        <authorList>
            <person name="Vandepol N."/>
            <person name="Liber J."/>
            <person name="Desiro A."/>
            <person name="Na H."/>
            <person name="Kennedy M."/>
            <person name="Barry K."/>
            <person name="Grigoriev I.V."/>
            <person name="Miller A.N."/>
            <person name="O'Donnell K."/>
            <person name="Stajich J.E."/>
            <person name="Bonito G."/>
        </authorList>
    </citation>
    <scope>NUCLEOTIDE SEQUENCE</scope>
    <source>
        <strain evidence="3">MES-2147</strain>
    </source>
</reference>
<evidence type="ECO:0000313" key="4">
    <source>
        <dbReference type="Proteomes" id="UP000749646"/>
    </source>
</evidence>
<dbReference type="GO" id="GO:0000226">
    <property type="term" value="P:microtubule cytoskeleton organization"/>
    <property type="evidence" value="ECO:0007669"/>
    <property type="project" value="TreeGrafter"/>
</dbReference>
<keyword evidence="1" id="KW-0175">Coiled coil</keyword>
<protein>
    <submittedName>
        <fullName evidence="3">Uncharacterized protein</fullName>
    </submittedName>
</protein>
<dbReference type="EMBL" id="JAAAHW010010317">
    <property type="protein sequence ID" value="KAF9927603.1"/>
    <property type="molecule type" value="Genomic_DNA"/>
</dbReference>
<keyword evidence="4" id="KW-1185">Reference proteome</keyword>
<accession>A0A9P6LS48</accession>
<name>A0A9P6LS48_9FUNG</name>
<dbReference type="AlphaFoldDB" id="A0A9P6LS48"/>
<dbReference type="Proteomes" id="UP000749646">
    <property type="component" value="Unassembled WGS sequence"/>
</dbReference>
<feature type="compositionally biased region" description="Low complexity" evidence="2">
    <location>
        <begin position="134"/>
        <end position="149"/>
    </location>
</feature>
<dbReference type="InterPro" id="IPR053005">
    <property type="entry name" value="Nuclear_Pos-Cytoskel_Interact"/>
</dbReference>